<dbReference type="InterPro" id="IPR019308">
    <property type="entry name" value="TMEM214"/>
</dbReference>
<dbReference type="Proteomes" id="UP001642260">
    <property type="component" value="Unassembled WGS sequence"/>
</dbReference>
<proteinExistence type="predicted"/>
<name>A0ABC8KXZ6_ERUVS</name>
<dbReference type="PANTHER" id="PTHR13448:SF14">
    <property type="entry name" value="F26K24.17 PROTEIN"/>
    <property type="match status" value="1"/>
</dbReference>
<accession>A0ABC8KXZ6</accession>
<keyword evidence="2" id="KW-1185">Reference proteome</keyword>
<evidence type="ECO:0000313" key="2">
    <source>
        <dbReference type="Proteomes" id="UP001642260"/>
    </source>
</evidence>
<comment type="caution">
    <text evidence="1">The sequence shown here is derived from an EMBL/GenBank/DDBJ whole genome shotgun (WGS) entry which is preliminary data.</text>
</comment>
<dbReference type="PANTHER" id="PTHR13448">
    <property type="entry name" value="TRANSMEMBRANE PROTEIN 214"/>
    <property type="match status" value="1"/>
</dbReference>
<gene>
    <name evidence="1" type="ORF">ERUC_LOCUS29740</name>
</gene>
<reference evidence="1 2" key="1">
    <citation type="submission" date="2022-03" db="EMBL/GenBank/DDBJ databases">
        <authorList>
            <person name="Macdonald S."/>
            <person name="Ahmed S."/>
            <person name="Newling K."/>
        </authorList>
    </citation>
    <scope>NUCLEOTIDE SEQUENCE [LARGE SCALE GENOMIC DNA]</scope>
</reference>
<dbReference type="AlphaFoldDB" id="A0ABC8KXZ6"/>
<sequence>MFTLSLRLAEEEGNPGLAKEAIEIAIWCLTENFDCWKCWKKLCTKANPEGSVVLLKTLVEKWNAHSLELSSPSTEAMKLIIQKMARTCLKIAIQGISILDTVVPGSPVLLGEASAVAILSLTEIVDCCKPWDNLYRMILNDSGTLLKNLVQKCKDDVGAPKSEAMEHVYKQIFTFSLRLAGKESPALAREAIEISIWSLTKNFDCCKQWGYLYKENIKASVALLKKLVHEWNDHSLSPSDTFTLSKTIKRFRNQKAIAEGGANVNLCKEADKFCKVISGRLSRRSCRLNGAFALVLVAARGICRLNGKSLQVSRDHGDCRVLKGSLAEQNDKENWVSSARTHGSWKVYMQDSLKLN</sequence>
<evidence type="ECO:0008006" key="3">
    <source>
        <dbReference type="Google" id="ProtNLM"/>
    </source>
</evidence>
<protein>
    <recommendedName>
        <fullName evidence="3">ARM repeat superfamily protein</fullName>
    </recommendedName>
</protein>
<organism evidence="1 2">
    <name type="scientific">Eruca vesicaria subsp. sativa</name>
    <name type="common">Garden rocket</name>
    <name type="synonym">Eruca sativa</name>
    <dbReference type="NCBI Taxonomy" id="29727"/>
    <lineage>
        <taxon>Eukaryota</taxon>
        <taxon>Viridiplantae</taxon>
        <taxon>Streptophyta</taxon>
        <taxon>Embryophyta</taxon>
        <taxon>Tracheophyta</taxon>
        <taxon>Spermatophyta</taxon>
        <taxon>Magnoliopsida</taxon>
        <taxon>eudicotyledons</taxon>
        <taxon>Gunneridae</taxon>
        <taxon>Pentapetalae</taxon>
        <taxon>rosids</taxon>
        <taxon>malvids</taxon>
        <taxon>Brassicales</taxon>
        <taxon>Brassicaceae</taxon>
        <taxon>Brassiceae</taxon>
        <taxon>Eruca</taxon>
    </lineage>
</organism>
<dbReference type="EMBL" id="CAKOAT010375154">
    <property type="protein sequence ID" value="CAH8363984.1"/>
    <property type="molecule type" value="Genomic_DNA"/>
</dbReference>
<evidence type="ECO:0000313" key="1">
    <source>
        <dbReference type="EMBL" id="CAH8363984.1"/>
    </source>
</evidence>